<proteinExistence type="predicted"/>
<feature type="transmembrane region" description="Helical" evidence="1">
    <location>
        <begin position="12"/>
        <end position="32"/>
    </location>
</feature>
<dbReference type="Proteomes" id="UP000324222">
    <property type="component" value="Unassembled WGS sequence"/>
</dbReference>
<keyword evidence="1" id="KW-1133">Transmembrane helix</keyword>
<comment type="caution">
    <text evidence="2">The sequence shown here is derived from an EMBL/GenBank/DDBJ whole genome shotgun (WGS) entry which is preliminary data.</text>
</comment>
<evidence type="ECO:0000313" key="2">
    <source>
        <dbReference type="EMBL" id="MPC45078.1"/>
    </source>
</evidence>
<keyword evidence="1" id="KW-0812">Transmembrane</keyword>
<organism evidence="2 3">
    <name type="scientific">Portunus trituberculatus</name>
    <name type="common">Swimming crab</name>
    <name type="synonym">Neptunus trituberculatus</name>
    <dbReference type="NCBI Taxonomy" id="210409"/>
    <lineage>
        <taxon>Eukaryota</taxon>
        <taxon>Metazoa</taxon>
        <taxon>Ecdysozoa</taxon>
        <taxon>Arthropoda</taxon>
        <taxon>Crustacea</taxon>
        <taxon>Multicrustacea</taxon>
        <taxon>Malacostraca</taxon>
        <taxon>Eumalacostraca</taxon>
        <taxon>Eucarida</taxon>
        <taxon>Decapoda</taxon>
        <taxon>Pleocyemata</taxon>
        <taxon>Brachyura</taxon>
        <taxon>Eubrachyura</taxon>
        <taxon>Portunoidea</taxon>
        <taxon>Portunidae</taxon>
        <taxon>Portuninae</taxon>
        <taxon>Portunus</taxon>
    </lineage>
</organism>
<evidence type="ECO:0000256" key="1">
    <source>
        <dbReference type="SAM" id="Phobius"/>
    </source>
</evidence>
<dbReference type="AlphaFoldDB" id="A0A5B7FJD8"/>
<keyword evidence="1" id="KW-0472">Membrane</keyword>
<reference evidence="2 3" key="1">
    <citation type="submission" date="2019-05" db="EMBL/GenBank/DDBJ databases">
        <title>Another draft genome of Portunus trituberculatus and its Hox gene families provides insights of decapod evolution.</title>
        <authorList>
            <person name="Jeong J.-H."/>
            <person name="Song I."/>
            <person name="Kim S."/>
            <person name="Choi T."/>
            <person name="Kim D."/>
            <person name="Ryu S."/>
            <person name="Kim W."/>
        </authorList>
    </citation>
    <scope>NUCLEOTIDE SEQUENCE [LARGE SCALE GENOMIC DNA]</scope>
    <source>
        <tissue evidence="2">Muscle</tissue>
    </source>
</reference>
<gene>
    <name evidence="2" type="ORF">E2C01_038763</name>
</gene>
<accession>A0A5B7FJD8</accession>
<sequence length="58" mass="6690">MNCLTPSLLGRIFTMSFGCKWTILLTLGMVYGGQKINSHSLHYFNPPHKFLKLYKITK</sequence>
<name>A0A5B7FJD8_PORTR</name>
<evidence type="ECO:0000313" key="3">
    <source>
        <dbReference type="Proteomes" id="UP000324222"/>
    </source>
</evidence>
<dbReference type="EMBL" id="VSRR010006561">
    <property type="protein sequence ID" value="MPC45078.1"/>
    <property type="molecule type" value="Genomic_DNA"/>
</dbReference>
<keyword evidence="3" id="KW-1185">Reference proteome</keyword>
<protein>
    <submittedName>
        <fullName evidence="2">Uncharacterized protein</fullName>
    </submittedName>
</protein>